<dbReference type="GeneID" id="81399176"/>
<dbReference type="AlphaFoldDB" id="A0A9W9EN57"/>
<comment type="caution">
    <text evidence="1">The sequence shown here is derived from an EMBL/GenBank/DDBJ whole genome shotgun (WGS) entry which is preliminary data.</text>
</comment>
<dbReference type="OrthoDB" id="4369850at2759"/>
<dbReference type="RefSeq" id="XP_056508300.1">
    <property type="nucleotide sequence ID" value="XM_056660007.1"/>
</dbReference>
<sequence>MPRDPQRKNRLPKPANAATDEGAVFEIAYLIRRLGFKSDEIINLSGQSPNRLIAIQILLYARKSDRFNYNRLILDSLVDIISFGKAKDAL</sequence>
<dbReference type="EMBL" id="JAPMSZ010000011">
    <property type="protein sequence ID" value="KAJ5084903.1"/>
    <property type="molecule type" value="Genomic_DNA"/>
</dbReference>
<accession>A0A9W9EN57</accession>
<reference evidence="1" key="2">
    <citation type="journal article" date="2023" name="IMA Fungus">
        <title>Comparative genomic study of the Penicillium genus elucidates a diverse pangenome and 15 lateral gene transfer events.</title>
        <authorList>
            <person name="Petersen C."/>
            <person name="Sorensen T."/>
            <person name="Nielsen M.R."/>
            <person name="Sondergaard T.E."/>
            <person name="Sorensen J.L."/>
            <person name="Fitzpatrick D.A."/>
            <person name="Frisvad J.C."/>
            <person name="Nielsen K.L."/>
        </authorList>
    </citation>
    <scope>NUCLEOTIDE SEQUENCE</scope>
    <source>
        <strain evidence="1">IBT 34128</strain>
    </source>
</reference>
<evidence type="ECO:0000313" key="2">
    <source>
        <dbReference type="Proteomes" id="UP001141434"/>
    </source>
</evidence>
<dbReference type="Proteomes" id="UP001141434">
    <property type="component" value="Unassembled WGS sequence"/>
</dbReference>
<protein>
    <submittedName>
        <fullName evidence="1">Uncharacterized protein</fullName>
    </submittedName>
</protein>
<dbReference type="Pfam" id="PF12520">
    <property type="entry name" value="DUF3723"/>
    <property type="match status" value="1"/>
</dbReference>
<organism evidence="1 2">
    <name type="scientific">Penicillium alfredii</name>
    <dbReference type="NCBI Taxonomy" id="1506179"/>
    <lineage>
        <taxon>Eukaryota</taxon>
        <taxon>Fungi</taxon>
        <taxon>Dikarya</taxon>
        <taxon>Ascomycota</taxon>
        <taxon>Pezizomycotina</taxon>
        <taxon>Eurotiomycetes</taxon>
        <taxon>Eurotiomycetidae</taxon>
        <taxon>Eurotiales</taxon>
        <taxon>Aspergillaceae</taxon>
        <taxon>Penicillium</taxon>
    </lineage>
</organism>
<name>A0A9W9EN57_9EURO</name>
<dbReference type="InterPro" id="IPR022198">
    <property type="entry name" value="DUF3723"/>
</dbReference>
<keyword evidence="2" id="KW-1185">Reference proteome</keyword>
<reference evidence="1" key="1">
    <citation type="submission" date="2022-11" db="EMBL/GenBank/DDBJ databases">
        <authorList>
            <person name="Petersen C."/>
        </authorList>
    </citation>
    <scope>NUCLEOTIDE SEQUENCE</scope>
    <source>
        <strain evidence="1">IBT 34128</strain>
    </source>
</reference>
<gene>
    <name evidence="1" type="ORF">NUU61_009482</name>
</gene>
<evidence type="ECO:0000313" key="1">
    <source>
        <dbReference type="EMBL" id="KAJ5084903.1"/>
    </source>
</evidence>
<proteinExistence type="predicted"/>